<gene>
    <name evidence="2" type="ORF">ACFSC9_23305</name>
</gene>
<dbReference type="CDD" id="cd04301">
    <property type="entry name" value="NAT_SF"/>
    <property type="match status" value="1"/>
</dbReference>
<dbReference type="SUPFAM" id="SSF55729">
    <property type="entry name" value="Acyl-CoA N-acyltransferases (Nat)"/>
    <property type="match status" value="1"/>
</dbReference>
<reference evidence="3" key="1">
    <citation type="journal article" date="2019" name="Int. J. Syst. Evol. Microbiol.">
        <title>The Global Catalogue of Microorganisms (GCM) 10K type strain sequencing project: providing services to taxonomists for standard genome sequencing and annotation.</title>
        <authorList>
            <consortium name="The Broad Institute Genomics Platform"/>
            <consortium name="The Broad Institute Genome Sequencing Center for Infectious Disease"/>
            <person name="Wu L."/>
            <person name="Ma J."/>
        </authorList>
    </citation>
    <scope>NUCLEOTIDE SEQUENCE [LARGE SCALE GENOMIC DNA]</scope>
    <source>
        <strain evidence="3">CCUG 54950</strain>
    </source>
</reference>
<accession>A0ABW4RQC2</accession>
<dbReference type="PROSITE" id="PS51186">
    <property type="entry name" value="GNAT"/>
    <property type="match status" value="1"/>
</dbReference>
<evidence type="ECO:0000313" key="2">
    <source>
        <dbReference type="EMBL" id="MFD1888421.1"/>
    </source>
</evidence>
<feature type="domain" description="N-acetyltransferase" evidence="1">
    <location>
        <begin position="4"/>
        <end position="139"/>
    </location>
</feature>
<dbReference type="InterPro" id="IPR016181">
    <property type="entry name" value="Acyl_CoA_acyltransferase"/>
</dbReference>
<keyword evidence="3" id="KW-1185">Reference proteome</keyword>
<dbReference type="RefSeq" id="WP_347323140.1">
    <property type="nucleotide sequence ID" value="NZ_JBCGUH010000001.1"/>
</dbReference>
<comment type="caution">
    <text evidence="2">The sequence shown here is derived from an EMBL/GenBank/DDBJ whole genome shotgun (WGS) entry which is preliminary data.</text>
</comment>
<sequence length="159" mass="18128">MRLVTLHSISKNNLNDFFSNHWGSNQMITSHGVYDCNTLEGFAVLSELDNIIGLVTYTVEENCYEIISLDSLEENRGIGTMLLHKVETVAQMANKNKVSLITTNDNLHALLFYQKKGYQITRVYPNAVEKAREIKPQIPKLSNEGIPIRDELLLEKILY</sequence>
<name>A0ABW4RQC2_9BACL</name>
<keyword evidence="2" id="KW-0012">Acyltransferase</keyword>
<proteinExistence type="predicted"/>
<dbReference type="EMBL" id="JBHUEH010000032">
    <property type="protein sequence ID" value="MFD1888421.1"/>
    <property type="molecule type" value="Genomic_DNA"/>
</dbReference>
<evidence type="ECO:0000313" key="3">
    <source>
        <dbReference type="Proteomes" id="UP001597233"/>
    </source>
</evidence>
<dbReference type="EC" id="2.3.-.-" evidence="2"/>
<dbReference type="Pfam" id="PF00583">
    <property type="entry name" value="Acetyltransf_1"/>
    <property type="match status" value="1"/>
</dbReference>
<dbReference type="InterPro" id="IPR000182">
    <property type="entry name" value="GNAT_dom"/>
</dbReference>
<keyword evidence="2" id="KW-0808">Transferase</keyword>
<dbReference type="Gene3D" id="3.40.630.30">
    <property type="match status" value="1"/>
</dbReference>
<dbReference type="Proteomes" id="UP001597233">
    <property type="component" value="Unassembled WGS sequence"/>
</dbReference>
<evidence type="ECO:0000259" key="1">
    <source>
        <dbReference type="PROSITE" id="PS51186"/>
    </source>
</evidence>
<protein>
    <submittedName>
        <fullName evidence="2">GNAT family N-acetyltransferase</fullName>
        <ecNumber evidence="2">2.3.-.-</ecNumber>
    </submittedName>
</protein>
<organism evidence="2 3">
    <name type="scientific">Paenibacillus wenxiniae</name>
    <dbReference type="NCBI Taxonomy" id="1636843"/>
    <lineage>
        <taxon>Bacteria</taxon>
        <taxon>Bacillati</taxon>
        <taxon>Bacillota</taxon>
        <taxon>Bacilli</taxon>
        <taxon>Bacillales</taxon>
        <taxon>Paenibacillaceae</taxon>
        <taxon>Paenibacillus</taxon>
    </lineage>
</organism>
<dbReference type="GO" id="GO:0016746">
    <property type="term" value="F:acyltransferase activity"/>
    <property type="evidence" value="ECO:0007669"/>
    <property type="project" value="UniProtKB-KW"/>
</dbReference>